<reference evidence="7" key="1">
    <citation type="journal article" date="2023" name="Mol. Phylogenet. Evol.">
        <title>Genome-scale phylogeny and comparative genomics of the fungal order Sordariales.</title>
        <authorList>
            <person name="Hensen N."/>
            <person name="Bonometti L."/>
            <person name="Westerberg I."/>
            <person name="Brannstrom I.O."/>
            <person name="Guillou S."/>
            <person name="Cros-Aarteil S."/>
            <person name="Calhoun S."/>
            <person name="Haridas S."/>
            <person name="Kuo A."/>
            <person name="Mondo S."/>
            <person name="Pangilinan J."/>
            <person name="Riley R."/>
            <person name="LaButti K."/>
            <person name="Andreopoulos B."/>
            <person name="Lipzen A."/>
            <person name="Chen C."/>
            <person name="Yan M."/>
            <person name="Daum C."/>
            <person name="Ng V."/>
            <person name="Clum A."/>
            <person name="Steindorff A."/>
            <person name="Ohm R.A."/>
            <person name="Martin F."/>
            <person name="Silar P."/>
            <person name="Natvig D.O."/>
            <person name="Lalanne C."/>
            <person name="Gautier V."/>
            <person name="Ament-Velasquez S.L."/>
            <person name="Kruys A."/>
            <person name="Hutchinson M.I."/>
            <person name="Powell A.J."/>
            <person name="Barry K."/>
            <person name="Miller A.N."/>
            <person name="Grigoriev I.V."/>
            <person name="Debuchy R."/>
            <person name="Gladieux P."/>
            <person name="Hiltunen Thoren M."/>
            <person name="Johannesson H."/>
        </authorList>
    </citation>
    <scope>NUCLEOTIDE SEQUENCE</scope>
    <source>
        <strain evidence="7">CBS 508.74</strain>
    </source>
</reference>
<evidence type="ECO:0000313" key="7">
    <source>
        <dbReference type="EMBL" id="KAK4115343.1"/>
    </source>
</evidence>
<evidence type="ECO:0000256" key="4">
    <source>
        <dbReference type="ARBA" id="ARBA00023136"/>
    </source>
</evidence>
<dbReference type="PANTHER" id="PTHR12883">
    <property type="entry name" value="ADIPOCYTE-SPECIFIC PROTEIN 4-RELATED"/>
    <property type="match status" value="1"/>
</dbReference>
<feature type="region of interest" description="Disordered" evidence="5">
    <location>
        <begin position="396"/>
        <end position="449"/>
    </location>
</feature>
<comment type="caution">
    <text evidence="7">The sequence shown here is derived from an EMBL/GenBank/DDBJ whole genome shotgun (WGS) entry which is preliminary data.</text>
</comment>
<protein>
    <submittedName>
        <fullName evidence="7">DUF1682-domain-containing protein</fullName>
    </submittedName>
</protein>
<proteinExistence type="predicted"/>
<evidence type="ECO:0000313" key="8">
    <source>
        <dbReference type="Proteomes" id="UP001302812"/>
    </source>
</evidence>
<feature type="compositionally biased region" description="Basic and acidic residues" evidence="5">
    <location>
        <begin position="424"/>
        <end position="440"/>
    </location>
</feature>
<dbReference type="InterPro" id="IPR012879">
    <property type="entry name" value="CCDC47"/>
</dbReference>
<dbReference type="GO" id="GO:0032469">
    <property type="term" value="P:endoplasmic reticulum calcium ion homeostasis"/>
    <property type="evidence" value="ECO:0007669"/>
    <property type="project" value="InterPro"/>
</dbReference>
<dbReference type="GO" id="GO:0005509">
    <property type="term" value="F:calcium ion binding"/>
    <property type="evidence" value="ECO:0007669"/>
    <property type="project" value="InterPro"/>
</dbReference>
<feature type="compositionally biased region" description="Low complexity" evidence="5">
    <location>
        <begin position="25"/>
        <end position="37"/>
    </location>
</feature>
<dbReference type="RefSeq" id="XP_064672913.1">
    <property type="nucleotide sequence ID" value="XM_064819073.1"/>
</dbReference>
<name>A0AAN6YVS2_9PEZI</name>
<reference evidence="7" key="2">
    <citation type="submission" date="2023-05" db="EMBL/GenBank/DDBJ databases">
        <authorList>
            <consortium name="Lawrence Berkeley National Laboratory"/>
            <person name="Steindorff A."/>
            <person name="Hensen N."/>
            <person name="Bonometti L."/>
            <person name="Westerberg I."/>
            <person name="Brannstrom I.O."/>
            <person name="Guillou S."/>
            <person name="Cros-Aarteil S."/>
            <person name="Calhoun S."/>
            <person name="Haridas S."/>
            <person name="Kuo A."/>
            <person name="Mondo S."/>
            <person name="Pangilinan J."/>
            <person name="Riley R."/>
            <person name="Labutti K."/>
            <person name="Andreopoulos B."/>
            <person name="Lipzen A."/>
            <person name="Chen C."/>
            <person name="Yanf M."/>
            <person name="Daum C."/>
            <person name="Ng V."/>
            <person name="Clum A."/>
            <person name="Ohm R."/>
            <person name="Martin F."/>
            <person name="Silar P."/>
            <person name="Natvig D."/>
            <person name="Lalanne C."/>
            <person name="Gautier V."/>
            <person name="Ament-Velasquez S.L."/>
            <person name="Kruys A."/>
            <person name="Hutchinson M.I."/>
            <person name="Powell A.J."/>
            <person name="Barry K."/>
            <person name="Miller A.N."/>
            <person name="Grigoriev I.V."/>
            <person name="Debuchy R."/>
            <person name="Gladieux P."/>
            <person name="Thoren M.H."/>
            <person name="Johannesson H."/>
        </authorList>
    </citation>
    <scope>NUCLEOTIDE SEQUENCE</scope>
    <source>
        <strain evidence="7">CBS 508.74</strain>
    </source>
</reference>
<organism evidence="7 8">
    <name type="scientific">Canariomyces notabilis</name>
    <dbReference type="NCBI Taxonomy" id="2074819"/>
    <lineage>
        <taxon>Eukaryota</taxon>
        <taxon>Fungi</taxon>
        <taxon>Dikarya</taxon>
        <taxon>Ascomycota</taxon>
        <taxon>Pezizomycotina</taxon>
        <taxon>Sordariomycetes</taxon>
        <taxon>Sordariomycetidae</taxon>
        <taxon>Sordariales</taxon>
        <taxon>Chaetomiaceae</taxon>
        <taxon>Canariomyces</taxon>
    </lineage>
</organism>
<feature type="transmembrane region" description="Helical" evidence="6">
    <location>
        <begin position="80"/>
        <end position="99"/>
    </location>
</feature>
<sequence>MANVLNNLFGGKKSSASPDPAQAGDSDFADFSQSADPSPVPFSPASNTLGGVQPQQTLRPYTKWYRIHERHTWSDFKAEGIILSVIAVALIFHLIGARLNRTKAKKWIRDHANTLTSEFALVGFAGVPPAVADKKGDELVQALADSNARQGESLLKEKSLFEFATYATGRANVAFLDVKLTLMKRFNPLTTLAETALGFFIDSFPQPQDVVEATLYPFDGKEASIVPGLPGAAELRYKDGKSSFDGFVWAIVHKECMKQVRDDRYDVSLTYTKDNAKLPNWLTVMSESAEITDALLTPELAKAVEAAGDLLEYLIVSDQPIDKPKTIDETTPRKRIFLKYRIPSNNDYTSLLPIFKYFVRMTDQLAQLAHFRPAVIKKVKQIREEVVKQIQKADETSKAEERALERERAKKLKRDQELNALDAKGQRKYLEKEKEKEMRRNVKKQTARA</sequence>
<accession>A0AAN6YVS2</accession>
<comment type="subcellular location">
    <subcellularLocation>
        <location evidence="1">Membrane</location>
        <topology evidence="1">Single-pass membrane protein</topology>
    </subcellularLocation>
</comment>
<evidence type="ECO:0000256" key="6">
    <source>
        <dbReference type="SAM" id="Phobius"/>
    </source>
</evidence>
<dbReference type="Proteomes" id="UP001302812">
    <property type="component" value="Unassembled WGS sequence"/>
</dbReference>
<evidence type="ECO:0000256" key="3">
    <source>
        <dbReference type="ARBA" id="ARBA00022989"/>
    </source>
</evidence>
<keyword evidence="2 6" id="KW-0812">Transmembrane</keyword>
<dbReference type="GO" id="GO:0016020">
    <property type="term" value="C:membrane"/>
    <property type="evidence" value="ECO:0007669"/>
    <property type="project" value="UniProtKB-SubCell"/>
</dbReference>
<evidence type="ECO:0000256" key="1">
    <source>
        <dbReference type="ARBA" id="ARBA00004167"/>
    </source>
</evidence>
<dbReference type="GO" id="GO:0005783">
    <property type="term" value="C:endoplasmic reticulum"/>
    <property type="evidence" value="ECO:0007669"/>
    <property type="project" value="InterPro"/>
</dbReference>
<evidence type="ECO:0000256" key="2">
    <source>
        <dbReference type="ARBA" id="ARBA00022692"/>
    </source>
</evidence>
<keyword evidence="4 6" id="KW-0472">Membrane</keyword>
<feature type="compositionally biased region" description="Basic and acidic residues" evidence="5">
    <location>
        <begin position="396"/>
        <end position="408"/>
    </location>
</feature>
<feature type="compositionally biased region" description="Polar residues" evidence="5">
    <location>
        <begin position="44"/>
        <end position="54"/>
    </location>
</feature>
<dbReference type="GeneID" id="89943199"/>
<gene>
    <name evidence="7" type="ORF">N656DRAFT_843117</name>
</gene>
<evidence type="ECO:0000256" key="5">
    <source>
        <dbReference type="SAM" id="MobiDB-lite"/>
    </source>
</evidence>
<keyword evidence="3 6" id="KW-1133">Transmembrane helix</keyword>
<dbReference type="AlphaFoldDB" id="A0AAN6YVS2"/>
<dbReference type="PANTHER" id="PTHR12883:SF0">
    <property type="entry name" value="PAT COMPLEX SUBUNIT CCDC47"/>
    <property type="match status" value="1"/>
</dbReference>
<dbReference type="Pfam" id="PF07946">
    <property type="entry name" value="CCDC47"/>
    <property type="match status" value="1"/>
</dbReference>
<keyword evidence="8" id="KW-1185">Reference proteome</keyword>
<dbReference type="EMBL" id="MU853335">
    <property type="protein sequence ID" value="KAK4115343.1"/>
    <property type="molecule type" value="Genomic_DNA"/>
</dbReference>
<feature type="region of interest" description="Disordered" evidence="5">
    <location>
        <begin position="1"/>
        <end position="54"/>
    </location>
</feature>